<dbReference type="Proteomes" id="UP000663829">
    <property type="component" value="Unassembled WGS sequence"/>
</dbReference>
<dbReference type="PANTHER" id="PTHR37984">
    <property type="entry name" value="PROTEIN CBG26694"/>
    <property type="match status" value="1"/>
</dbReference>
<protein>
    <recommendedName>
        <fullName evidence="1">Integrase catalytic domain-containing protein</fullName>
    </recommendedName>
</protein>
<dbReference type="PANTHER" id="PTHR37984:SF5">
    <property type="entry name" value="PROTEIN NYNRIN-LIKE"/>
    <property type="match status" value="1"/>
</dbReference>
<dbReference type="EMBL" id="CAJNOK010009066">
    <property type="protein sequence ID" value="CAF1080232.1"/>
    <property type="molecule type" value="Genomic_DNA"/>
</dbReference>
<dbReference type="InterPro" id="IPR012337">
    <property type="entry name" value="RNaseH-like_sf"/>
</dbReference>
<accession>A0A814RZ39</accession>
<dbReference type="GO" id="GO:0015074">
    <property type="term" value="P:DNA integration"/>
    <property type="evidence" value="ECO:0007669"/>
    <property type="project" value="InterPro"/>
</dbReference>
<evidence type="ECO:0000313" key="5">
    <source>
        <dbReference type="EMBL" id="CAF3904620.1"/>
    </source>
</evidence>
<dbReference type="EMBL" id="CAJNOQ010006598">
    <property type="protein sequence ID" value="CAF1140916.1"/>
    <property type="molecule type" value="Genomic_DNA"/>
</dbReference>
<evidence type="ECO:0000313" key="2">
    <source>
        <dbReference type="EMBL" id="CAF1080232.1"/>
    </source>
</evidence>
<dbReference type="Pfam" id="PF24626">
    <property type="entry name" value="SH3_Tf2-1"/>
    <property type="match status" value="1"/>
</dbReference>
<dbReference type="PROSITE" id="PS50994">
    <property type="entry name" value="INTEGRASE"/>
    <property type="match status" value="1"/>
</dbReference>
<keyword evidence="6" id="KW-1185">Reference proteome</keyword>
<sequence>MSRDIKKYVFSCQSCQRNKAMNQQSFGQLQSLAISKERWERVAMDFIVGLPTTTAGYDSIIVFIDRLTKRAYFKPAKFQITAVDTATIFFETIFRHRGLPRIIISDRDPKFTSLLTYPITPQQDTSQTATDFLNDMQQNLEAAQNSISNTLLKQAKYYNKKRQAKQFQVGDCVLLNTKYLTFKFDEQKLPRKLRPKYLGPFKIVNKLLPLVYELDLPQNLKIHPIINTLSLRPFVSTPEEFQQRVIKSVNNNHIKRWDISCLTGEIVVTLETRQTQTILKYS</sequence>
<name>A0A814RZ39_9BILA</name>
<dbReference type="SUPFAM" id="SSF53098">
    <property type="entry name" value="Ribonuclease H-like"/>
    <property type="match status" value="1"/>
</dbReference>
<dbReference type="GO" id="GO:0003676">
    <property type="term" value="F:nucleic acid binding"/>
    <property type="evidence" value="ECO:0007669"/>
    <property type="project" value="InterPro"/>
</dbReference>
<evidence type="ECO:0000313" key="3">
    <source>
        <dbReference type="EMBL" id="CAF1140916.1"/>
    </source>
</evidence>
<dbReference type="InterPro" id="IPR056924">
    <property type="entry name" value="SH3_Tf2-1"/>
</dbReference>
<dbReference type="Proteomes" id="UP000677228">
    <property type="component" value="Unassembled WGS sequence"/>
</dbReference>
<gene>
    <name evidence="3" type="ORF">GPM918_LOCUS20682</name>
    <name evidence="2" type="ORF">OVA965_LOCUS18325</name>
    <name evidence="5" type="ORF">SRO942_LOCUS20679</name>
    <name evidence="4" type="ORF">TMI583_LOCUS18337</name>
</gene>
<proteinExistence type="predicted"/>
<dbReference type="InterPro" id="IPR050951">
    <property type="entry name" value="Retrovirus_Pol_polyprotein"/>
</dbReference>
<evidence type="ECO:0000313" key="6">
    <source>
        <dbReference type="Proteomes" id="UP000663829"/>
    </source>
</evidence>
<dbReference type="InterPro" id="IPR036397">
    <property type="entry name" value="RNaseH_sf"/>
</dbReference>
<dbReference type="OrthoDB" id="3863715at2759"/>
<organism evidence="3 6">
    <name type="scientific">Didymodactylos carnosus</name>
    <dbReference type="NCBI Taxonomy" id="1234261"/>
    <lineage>
        <taxon>Eukaryota</taxon>
        <taxon>Metazoa</taxon>
        <taxon>Spiralia</taxon>
        <taxon>Gnathifera</taxon>
        <taxon>Rotifera</taxon>
        <taxon>Eurotatoria</taxon>
        <taxon>Bdelloidea</taxon>
        <taxon>Philodinida</taxon>
        <taxon>Philodinidae</taxon>
        <taxon>Didymodactylos</taxon>
    </lineage>
</organism>
<dbReference type="Proteomes" id="UP000682733">
    <property type="component" value="Unassembled WGS sequence"/>
</dbReference>
<dbReference type="EMBL" id="CAJOBA010009082">
    <property type="protein sequence ID" value="CAF3843332.1"/>
    <property type="molecule type" value="Genomic_DNA"/>
</dbReference>
<dbReference type="Proteomes" id="UP000681722">
    <property type="component" value="Unassembled WGS sequence"/>
</dbReference>
<dbReference type="EMBL" id="CAJOBC010006598">
    <property type="protein sequence ID" value="CAF3904620.1"/>
    <property type="molecule type" value="Genomic_DNA"/>
</dbReference>
<reference evidence="3" key="1">
    <citation type="submission" date="2021-02" db="EMBL/GenBank/DDBJ databases">
        <authorList>
            <person name="Nowell W R."/>
        </authorList>
    </citation>
    <scope>NUCLEOTIDE SEQUENCE</scope>
</reference>
<evidence type="ECO:0000259" key="1">
    <source>
        <dbReference type="PROSITE" id="PS50994"/>
    </source>
</evidence>
<dbReference type="InterPro" id="IPR001584">
    <property type="entry name" value="Integrase_cat-core"/>
</dbReference>
<dbReference type="AlphaFoldDB" id="A0A814RZ39"/>
<dbReference type="Gene3D" id="3.30.420.10">
    <property type="entry name" value="Ribonuclease H-like superfamily/Ribonuclease H"/>
    <property type="match status" value="1"/>
</dbReference>
<evidence type="ECO:0000313" key="4">
    <source>
        <dbReference type="EMBL" id="CAF3843332.1"/>
    </source>
</evidence>
<feature type="domain" description="Integrase catalytic" evidence="1">
    <location>
        <begin position="32"/>
        <end position="208"/>
    </location>
</feature>
<comment type="caution">
    <text evidence="3">The sequence shown here is derived from an EMBL/GenBank/DDBJ whole genome shotgun (WGS) entry which is preliminary data.</text>
</comment>